<dbReference type="Pfam" id="PF00102">
    <property type="entry name" value="Y_phosphatase"/>
    <property type="match status" value="1"/>
</dbReference>
<dbReference type="GO" id="GO:0045295">
    <property type="term" value="F:gamma-catenin binding"/>
    <property type="evidence" value="ECO:0007669"/>
    <property type="project" value="Ensembl"/>
</dbReference>
<feature type="domain" description="Tyrosine-protein phosphatase" evidence="21">
    <location>
        <begin position="549"/>
        <end position="806"/>
    </location>
</feature>
<dbReference type="PANTHER" id="PTHR46957:SF5">
    <property type="entry name" value="PROTEIN-TYROSINE-PHOSPHATASE"/>
    <property type="match status" value="1"/>
</dbReference>
<dbReference type="CDD" id="cd00063">
    <property type="entry name" value="FN3"/>
    <property type="match status" value="2"/>
</dbReference>
<dbReference type="GeneTree" id="ENSGT00940000156870"/>
<dbReference type="GO" id="GO:0042059">
    <property type="term" value="P:negative regulation of epidermal growth factor receptor signaling pathway"/>
    <property type="evidence" value="ECO:0007669"/>
    <property type="project" value="Ensembl"/>
</dbReference>
<protein>
    <recommendedName>
        <fullName evidence="18">Receptor-type tyrosine-protein phosphatase eta</fullName>
        <ecNumber evidence="4">3.1.3.48</ecNumber>
    </recommendedName>
    <alternativeName>
        <fullName evidence="19">Protein-tyrosine phosphatase receptor type J</fullName>
    </alternativeName>
</protein>
<reference evidence="24" key="2">
    <citation type="submission" date="2025-08" db="UniProtKB">
        <authorList>
            <consortium name="Ensembl"/>
        </authorList>
    </citation>
    <scope>IDENTIFICATION</scope>
</reference>
<feature type="domain" description="Fibronectin type-III" evidence="23">
    <location>
        <begin position="167"/>
        <end position="259"/>
    </location>
</feature>
<keyword evidence="13 20" id="KW-0472">Membrane</keyword>
<dbReference type="InterPro" id="IPR000387">
    <property type="entry name" value="Tyr_Pase_dom"/>
</dbReference>
<evidence type="ECO:0000259" key="22">
    <source>
        <dbReference type="PROSITE" id="PS50056"/>
    </source>
</evidence>
<dbReference type="SUPFAM" id="SSF49265">
    <property type="entry name" value="Fibronectin type III"/>
    <property type="match status" value="2"/>
</dbReference>
<proteinExistence type="inferred from homology"/>
<evidence type="ECO:0000256" key="20">
    <source>
        <dbReference type="SAM" id="Phobius"/>
    </source>
</evidence>
<evidence type="ECO:0000313" key="24">
    <source>
        <dbReference type="Ensembl" id="ENSPMRP00000007996.1"/>
    </source>
</evidence>
<dbReference type="GO" id="GO:0009986">
    <property type="term" value="C:cell surface"/>
    <property type="evidence" value="ECO:0007669"/>
    <property type="project" value="Ensembl"/>
</dbReference>
<comment type="subcellular location">
    <subcellularLocation>
        <location evidence="2">Cell junction</location>
    </subcellularLocation>
    <subcellularLocation>
        <location evidence="1">Cell membrane</location>
        <topology evidence="1">Single-pass type I membrane protein</topology>
    </subcellularLocation>
    <subcellularLocation>
        <location evidence="3">Cell projection</location>
        <location evidence="3">Ruffle membrane</location>
    </subcellularLocation>
</comment>
<keyword evidence="15" id="KW-0966">Cell projection</keyword>
<dbReference type="PROSITE" id="PS00383">
    <property type="entry name" value="TYR_PHOSPHATASE_1"/>
    <property type="match status" value="1"/>
</dbReference>
<dbReference type="Gene3D" id="3.90.190.10">
    <property type="entry name" value="Protein tyrosine phosphatase superfamily"/>
    <property type="match status" value="1"/>
</dbReference>
<dbReference type="InterPro" id="IPR029021">
    <property type="entry name" value="Prot-tyrosine_phosphatase-like"/>
</dbReference>
<gene>
    <name evidence="24" type="primary">PTPRJ</name>
</gene>
<evidence type="ECO:0000256" key="16">
    <source>
        <dbReference type="ARBA" id="ARBA00025789"/>
    </source>
</evidence>
<dbReference type="GO" id="GO:0008013">
    <property type="term" value="F:beta-catenin binding"/>
    <property type="evidence" value="ECO:0007669"/>
    <property type="project" value="Ensembl"/>
</dbReference>
<dbReference type="GO" id="GO:0051894">
    <property type="term" value="P:positive regulation of focal adhesion assembly"/>
    <property type="evidence" value="ECO:0007669"/>
    <property type="project" value="Ensembl"/>
</dbReference>
<dbReference type="Ensembl" id="ENSPMRT00000008551.1">
    <property type="protein sequence ID" value="ENSPMRP00000007996.1"/>
    <property type="gene ID" value="ENSPMRG00000005401.1"/>
</dbReference>
<dbReference type="InterPro" id="IPR050713">
    <property type="entry name" value="RTP_Phos/Ushers"/>
</dbReference>
<dbReference type="InterPro" id="IPR003595">
    <property type="entry name" value="Tyr_Pase_cat"/>
</dbReference>
<evidence type="ECO:0000256" key="15">
    <source>
        <dbReference type="ARBA" id="ARBA00023273"/>
    </source>
</evidence>
<dbReference type="PRINTS" id="PR00700">
    <property type="entry name" value="PRTYPHPHTASE"/>
</dbReference>
<dbReference type="Proteomes" id="UP000472272">
    <property type="component" value="Chromosome 1"/>
</dbReference>
<dbReference type="GO" id="GO:0032587">
    <property type="term" value="C:ruffle membrane"/>
    <property type="evidence" value="ECO:0007669"/>
    <property type="project" value="UniProtKB-SubCell"/>
</dbReference>
<dbReference type="GO" id="GO:0010642">
    <property type="term" value="P:negative regulation of platelet-derived growth factor receptor signaling pathway"/>
    <property type="evidence" value="ECO:0007669"/>
    <property type="project" value="Ensembl"/>
</dbReference>
<dbReference type="GO" id="GO:0050918">
    <property type="term" value="P:positive chemotaxis"/>
    <property type="evidence" value="ECO:0007669"/>
    <property type="project" value="Ensembl"/>
</dbReference>
<dbReference type="InterPro" id="IPR041201">
    <property type="entry name" value="PTPRJ_TM"/>
</dbReference>
<dbReference type="PROSITE" id="PS50056">
    <property type="entry name" value="TYR_PHOSPHATASE_2"/>
    <property type="match status" value="1"/>
</dbReference>
<dbReference type="FunFam" id="3.90.190.10:FF:000009">
    <property type="entry name" value="Receptor-type tyrosine-protein phosphatase beta"/>
    <property type="match status" value="1"/>
</dbReference>
<dbReference type="GO" id="GO:0001772">
    <property type="term" value="C:immunological synapse"/>
    <property type="evidence" value="ECO:0007669"/>
    <property type="project" value="Ensembl"/>
</dbReference>
<reference evidence="24 25" key="1">
    <citation type="journal article" date="2019" name="Proc. Natl. Acad. Sci. U.S.A.">
        <title>Regulatory changes in pterin and carotenoid genes underlie balanced color polymorphisms in the wall lizard.</title>
        <authorList>
            <person name="Andrade P."/>
            <person name="Pinho C."/>
            <person name="Perez I de Lanuza G."/>
            <person name="Afonso S."/>
            <person name="Brejcha J."/>
            <person name="Rubin C.J."/>
            <person name="Wallerman O."/>
            <person name="Pereira P."/>
            <person name="Sabatino S.J."/>
            <person name="Bellati A."/>
            <person name="Pellitteri-Rosa D."/>
            <person name="Bosakova Z."/>
            <person name="Bunikis I."/>
            <person name="Carretero M.A."/>
            <person name="Feiner N."/>
            <person name="Marsik P."/>
            <person name="Pauperio F."/>
            <person name="Salvi D."/>
            <person name="Soler L."/>
            <person name="While G.M."/>
            <person name="Uller T."/>
            <person name="Font E."/>
            <person name="Andersson L."/>
            <person name="Carneiro M."/>
        </authorList>
    </citation>
    <scope>NUCLEOTIDE SEQUENCE</scope>
</reference>
<sequence>TVTLKWNNSDPNASNYTYRILIEGTDPPRNETSDTNSAQIRDLEPGTLYTFTIFPRVDIGTIEGEPNATSVYTKPSPVSGLDVVDIDTMNVTLRWEDNDAASSGYTYIVLYQQNQCSLNVCVCVCVRAYAHARLIITKENLLEVMMLIWNTVQLIYIYLKAFFPLTAPNSVTSIRVTDVSITTVNLTWENLDAASSEYTYRIQIGGEATEDKIFPTTSAEISELTPGTNYTFSIYSVAGYNQTEGRPGSINNCTDAARVEVLNCMQVAKQPKLILNWSNPKGRFADFGVDVLNSTWGSKNILENHTTVTDLNYYTNYTVRIVTHSCGKDSHPQEKICPTSIGDPPSPLTAPAIVGTTHNSLTVRFSSFNASHGPLVAYAVIVTRKEALKYTYDDFMKRGADAYVAYVKDEQMRSSSPSNSEQHTIVIGDGSVTHGYVSGKLIPLNSYRVYVAGFTRIDYLNDTIDEKESYVSFSKISKAVVLPQDPDVITGAVVGCILAAAVIAAGIGFFIFWKKRRWLFLVSFRSKLFKVEDFESHFKKQKADSNCGFAEEYEELRPVGTNQPRFAAELQENKAKNRYNNVLPYDISRVRLQIHEHPTNDYINANYMPGYNSKKEFIAAQGPLPNTVQDFWRMIWEKKIYTVVMLTKCIEQGRTKCEEYWPNKQSKSYGDITVAMTSEIPLPEWTIRDFSMEKSDSSESHPVRQFHFTAWPDHGVPETTNLLINFRHLVQEYMKQNPPSSPTLVHCSAGVGRTGTFIAIDHLIHQMEMENTVDVYGAVYELRMHRSLMVQTEDQYVFLNQCVLDIIKSQKDKKTDLIYQNTNAMAIYENFTPLPHIGKANGYHA</sequence>
<dbReference type="CDD" id="cd14615">
    <property type="entry name" value="R-PTPc-J"/>
    <property type="match status" value="1"/>
</dbReference>
<organism evidence="24 25">
    <name type="scientific">Podarcis muralis</name>
    <name type="common">Wall lizard</name>
    <name type="synonym">Lacerta muralis</name>
    <dbReference type="NCBI Taxonomy" id="64176"/>
    <lineage>
        <taxon>Eukaryota</taxon>
        <taxon>Metazoa</taxon>
        <taxon>Chordata</taxon>
        <taxon>Craniata</taxon>
        <taxon>Vertebrata</taxon>
        <taxon>Euteleostomi</taxon>
        <taxon>Lepidosauria</taxon>
        <taxon>Squamata</taxon>
        <taxon>Bifurcata</taxon>
        <taxon>Unidentata</taxon>
        <taxon>Episquamata</taxon>
        <taxon>Laterata</taxon>
        <taxon>Lacertibaenia</taxon>
        <taxon>Lacertidae</taxon>
        <taxon>Podarcis</taxon>
    </lineage>
</organism>
<dbReference type="GO" id="GO:0005911">
    <property type="term" value="C:cell-cell junction"/>
    <property type="evidence" value="ECO:0007669"/>
    <property type="project" value="Ensembl"/>
</dbReference>
<keyword evidence="6 20" id="KW-0812">Transmembrane</keyword>
<evidence type="ECO:0000256" key="2">
    <source>
        <dbReference type="ARBA" id="ARBA00004282"/>
    </source>
</evidence>
<evidence type="ECO:0000256" key="17">
    <source>
        <dbReference type="ARBA" id="ARBA00051722"/>
    </source>
</evidence>
<dbReference type="OMA" id="PGMMYSF"/>
<accession>A0A670I8F2</accession>
<dbReference type="InterPro" id="IPR003961">
    <property type="entry name" value="FN3_dom"/>
</dbReference>
<keyword evidence="10" id="KW-0904">Protein phosphatase</keyword>
<evidence type="ECO:0000256" key="12">
    <source>
        <dbReference type="ARBA" id="ARBA00022989"/>
    </source>
</evidence>
<dbReference type="GO" id="GO:0051897">
    <property type="term" value="P:positive regulation of phosphatidylinositol 3-kinase/protein kinase B signal transduction"/>
    <property type="evidence" value="ECO:0007669"/>
    <property type="project" value="Ensembl"/>
</dbReference>
<feature type="domain" description="Fibronectin type-III" evidence="23">
    <location>
        <begin position="1"/>
        <end position="77"/>
    </location>
</feature>
<name>A0A670I8F2_PODMU</name>
<evidence type="ECO:0000259" key="21">
    <source>
        <dbReference type="PROSITE" id="PS50055"/>
    </source>
</evidence>
<dbReference type="InterPro" id="IPR036116">
    <property type="entry name" value="FN3_sf"/>
</dbReference>
<evidence type="ECO:0000256" key="9">
    <source>
        <dbReference type="ARBA" id="ARBA00022801"/>
    </source>
</evidence>
<dbReference type="GO" id="GO:0045296">
    <property type="term" value="F:cadherin binding"/>
    <property type="evidence" value="ECO:0007669"/>
    <property type="project" value="Ensembl"/>
</dbReference>
<evidence type="ECO:0000256" key="19">
    <source>
        <dbReference type="ARBA" id="ARBA00081746"/>
    </source>
</evidence>
<keyword evidence="8" id="KW-0677">Repeat</keyword>
<dbReference type="InterPro" id="IPR013783">
    <property type="entry name" value="Ig-like_fold"/>
</dbReference>
<evidence type="ECO:0000259" key="23">
    <source>
        <dbReference type="PROSITE" id="PS50853"/>
    </source>
</evidence>
<evidence type="ECO:0000313" key="25">
    <source>
        <dbReference type="Proteomes" id="UP000472272"/>
    </source>
</evidence>
<dbReference type="PROSITE" id="PS50853">
    <property type="entry name" value="FN3"/>
    <property type="match status" value="2"/>
</dbReference>
<dbReference type="GO" id="GO:0005730">
    <property type="term" value="C:nucleolus"/>
    <property type="evidence" value="ECO:0007669"/>
    <property type="project" value="Ensembl"/>
</dbReference>
<dbReference type="GO" id="GO:0030220">
    <property type="term" value="P:platelet formation"/>
    <property type="evidence" value="ECO:0007669"/>
    <property type="project" value="Ensembl"/>
</dbReference>
<dbReference type="GO" id="GO:0043235">
    <property type="term" value="C:receptor complex"/>
    <property type="evidence" value="ECO:0007669"/>
    <property type="project" value="TreeGrafter"/>
</dbReference>
<keyword evidence="7" id="KW-0732">Signal</keyword>
<comment type="catalytic activity">
    <reaction evidence="17">
        <text>O-phospho-L-tyrosyl-[protein] + H2O = L-tyrosyl-[protein] + phosphate</text>
        <dbReference type="Rhea" id="RHEA:10684"/>
        <dbReference type="Rhea" id="RHEA-COMP:10136"/>
        <dbReference type="Rhea" id="RHEA-COMP:20101"/>
        <dbReference type="ChEBI" id="CHEBI:15377"/>
        <dbReference type="ChEBI" id="CHEBI:43474"/>
        <dbReference type="ChEBI" id="CHEBI:46858"/>
        <dbReference type="ChEBI" id="CHEBI:61978"/>
        <dbReference type="EC" id="3.1.3.48"/>
    </reaction>
</comment>
<feature type="transmembrane region" description="Helical" evidence="20">
    <location>
        <begin position="488"/>
        <end position="513"/>
    </location>
</feature>
<feature type="domain" description="Tyrosine specific protein phosphatases" evidence="22">
    <location>
        <begin position="724"/>
        <end position="797"/>
    </location>
</feature>
<dbReference type="GO" id="GO:0030336">
    <property type="term" value="P:negative regulation of cell migration"/>
    <property type="evidence" value="ECO:0007669"/>
    <property type="project" value="Ensembl"/>
</dbReference>
<dbReference type="GO" id="GO:0005161">
    <property type="term" value="F:platelet-derived growth factor receptor binding"/>
    <property type="evidence" value="ECO:0007669"/>
    <property type="project" value="Ensembl"/>
</dbReference>
<dbReference type="FunFam" id="2.60.40.10:FF:000362">
    <property type="entry name" value="Receptor-type tyrosine-protein phosphatase eta"/>
    <property type="match status" value="2"/>
</dbReference>
<dbReference type="Pfam" id="PF00041">
    <property type="entry name" value="fn3"/>
    <property type="match status" value="1"/>
</dbReference>
<keyword evidence="12 20" id="KW-1133">Transmembrane helix</keyword>
<dbReference type="SMART" id="SM00404">
    <property type="entry name" value="PTPc_motif"/>
    <property type="match status" value="1"/>
</dbReference>
<dbReference type="GO" id="GO:0051898">
    <property type="term" value="P:negative regulation of phosphatidylinositol 3-kinase/protein kinase B signal transduction"/>
    <property type="evidence" value="ECO:0007669"/>
    <property type="project" value="Ensembl"/>
</dbReference>
<dbReference type="GO" id="GO:0008285">
    <property type="term" value="P:negative regulation of cell population proliferation"/>
    <property type="evidence" value="ECO:0007669"/>
    <property type="project" value="Ensembl"/>
</dbReference>
<evidence type="ECO:0000256" key="18">
    <source>
        <dbReference type="ARBA" id="ARBA00071459"/>
    </source>
</evidence>
<evidence type="ECO:0000256" key="6">
    <source>
        <dbReference type="ARBA" id="ARBA00022692"/>
    </source>
</evidence>
<dbReference type="GO" id="GO:0050860">
    <property type="term" value="P:negative regulation of T cell receptor signaling pathway"/>
    <property type="evidence" value="ECO:0007669"/>
    <property type="project" value="Ensembl"/>
</dbReference>
<evidence type="ECO:0000256" key="3">
    <source>
        <dbReference type="ARBA" id="ARBA00004632"/>
    </source>
</evidence>
<evidence type="ECO:0000256" key="5">
    <source>
        <dbReference type="ARBA" id="ARBA00022475"/>
    </source>
</evidence>
<dbReference type="Gene3D" id="2.60.40.10">
    <property type="entry name" value="Immunoglobulins"/>
    <property type="match status" value="2"/>
</dbReference>
<dbReference type="PANTHER" id="PTHR46957">
    <property type="entry name" value="CYTOKINE RECEPTOR"/>
    <property type="match status" value="1"/>
</dbReference>
<keyword evidence="14" id="KW-0325">Glycoprotein</keyword>
<dbReference type="GO" id="GO:0043116">
    <property type="term" value="P:negative regulation of vascular permeability"/>
    <property type="evidence" value="ECO:0007669"/>
    <property type="project" value="Ensembl"/>
</dbReference>
<dbReference type="SUPFAM" id="SSF52799">
    <property type="entry name" value="(Phosphotyrosine protein) phosphatases II"/>
    <property type="match status" value="1"/>
</dbReference>
<dbReference type="GO" id="GO:0070097">
    <property type="term" value="F:delta-catenin binding"/>
    <property type="evidence" value="ECO:0007669"/>
    <property type="project" value="Ensembl"/>
</dbReference>
<evidence type="ECO:0000256" key="4">
    <source>
        <dbReference type="ARBA" id="ARBA00013064"/>
    </source>
</evidence>
<keyword evidence="9" id="KW-0378">Hydrolase</keyword>
<dbReference type="GO" id="GO:0004725">
    <property type="term" value="F:protein tyrosine phosphatase activity"/>
    <property type="evidence" value="ECO:0007669"/>
    <property type="project" value="UniProtKB-EC"/>
</dbReference>
<keyword evidence="11" id="KW-0965">Cell junction</keyword>
<dbReference type="InterPro" id="IPR016130">
    <property type="entry name" value="Tyr_Pase_AS"/>
</dbReference>
<comment type="similarity">
    <text evidence="16">Belongs to the protein-tyrosine phosphatase family. Receptor class 3 subfamily.</text>
</comment>
<evidence type="ECO:0000256" key="13">
    <source>
        <dbReference type="ARBA" id="ARBA00023136"/>
    </source>
</evidence>
<evidence type="ECO:0000256" key="14">
    <source>
        <dbReference type="ARBA" id="ARBA00023180"/>
    </source>
</evidence>
<dbReference type="Pfam" id="PF18861">
    <property type="entry name" value="PTP_tm"/>
    <property type="match status" value="1"/>
</dbReference>
<evidence type="ECO:0000256" key="8">
    <source>
        <dbReference type="ARBA" id="ARBA00022737"/>
    </source>
</evidence>
<evidence type="ECO:0000256" key="1">
    <source>
        <dbReference type="ARBA" id="ARBA00004251"/>
    </source>
</evidence>
<dbReference type="GO" id="GO:0030308">
    <property type="term" value="P:negative regulation of cell growth"/>
    <property type="evidence" value="ECO:0007669"/>
    <property type="project" value="Ensembl"/>
</dbReference>
<dbReference type="AlphaFoldDB" id="A0A670I8F2"/>
<dbReference type="SMART" id="SM00194">
    <property type="entry name" value="PTPc"/>
    <property type="match status" value="1"/>
</dbReference>
<dbReference type="InterPro" id="IPR000242">
    <property type="entry name" value="PTP_cat"/>
</dbReference>
<evidence type="ECO:0000256" key="7">
    <source>
        <dbReference type="ARBA" id="ARBA00022729"/>
    </source>
</evidence>
<evidence type="ECO:0000256" key="11">
    <source>
        <dbReference type="ARBA" id="ARBA00022949"/>
    </source>
</evidence>
<reference evidence="24" key="3">
    <citation type="submission" date="2025-09" db="UniProtKB">
        <authorList>
            <consortium name="Ensembl"/>
        </authorList>
    </citation>
    <scope>IDENTIFICATION</scope>
</reference>
<dbReference type="PROSITE" id="PS50055">
    <property type="entry name" value="TYR_PHOSPHATASE_PTP"/>
    <property type="match status" value="1"/>
</dbReference>
<dbReference type="SMART" id="SM00060">
    <property type="entry name" value="FN3"/>
    <property type="match status" value="4"/>
</dbReference>
<dbReference type="GO" id="GO:0048008">
    <property type="term" value="P:platelet-derived growth factor receptor signaling pathway"/>
    <property type="evidence" value="ECO:0007669"/>
    <property type="project" value="Ensembl"/>
</dbReference>
<evidence type="ECO:0000256" key="10">
    <source>
        <dbReference type="ARBA" id="ARBA00022912"/>
    </source>
</evidence>
<keyword evidence="5" id="KW-1003">Cell membrane</keyword>
<dbReference type="EC" id="3.1.3.48" evidence="4"/>
<dbReference type="GO" id="GO:0051019">
    <property type="term" value="F:mitogen-activated protein kinase binding"/>
    <property type="evidence" value="ECO:0007669"/>
    <property type="project" value="Ensembl"/>
</dbReference>
<keyword evidence="25" id="KW-1185">Reference proteome</keyword>
<dbReference type="GO" id="GO:0016604">
    <property type="term" value="C:nuclear body"/>
    <property type="evidence" value="ECO:0007669"/>
    <property type="project" value="Ensembl"/>
</dbReference>